<evidence type="ECO:0000256" key="3">
    <source>
        <dbReference type="ARBA" id="ARBA00022691"/>
    </source>
</evidence>
<dbReference type="Gene3D" id="3.30.70.270">
    <property type="match status" value="1"/>
</dbReference>
<organism evidence="7 8">
    <name type="scientific">Klebsormidium nitens</name>
    <name type="common">Green alga</name>
    <name type="synonym">Ulothrix nitens</name>
    <dbReference type="NCBI Taxonomy" id="105231"/>
    <lineage>
        <taxon>Eukaryota</taxon>
        <taxon>Viridiplantae</taxon>
        <taxon>Streptophyta</taxon>
        <taxon>Klebsormidiophyceae</taxon>
        <taxon>Klebsormidiales</taxon>
        <taxon>Klebsormidiaceae</taxon>
        <taxon>Klebsormidium</taxon>
    </lineage>
</organism>
<evidence type="ECO:0000313" key="7">
    <source>
        <dbReference type="EMBL" id="GAQ91867.1"/>
    </source>
</evidence>
<dbReference type="InterPro" id="IPR041577">
    <property type="entry name" value="RT_RNaseH_2"/>
</dbReference>
<dbReference type="EMBL" id="DF237821">
    <property type="protein sequence ID" value="GAQ91867.1"/>
    <property type="molecule type" value="Genomic_DNA"/>
</dbReference>
<dbReference type="InterPro" id="IPR029063">
    <property type="entry name" value="SAM-dependent_MTases_sf"/>
</dbReference>
<accession>A0A1Y1IT89</accession>
<dbReference type="SUPFAM" id="SSF56672">
    <property type="entry name" value="DNA/RNA polymerases"/>
    <property type="match status" value="1"/>
</dbReference>
<dbReference type="OrthoDB" id="2020560at2759"/>
<dbReference type="InterPro" id="IPR050951">
    <property type="entry name" value="Retrovirus_Pol_polyprotein"/>
</dbReference>
<keyword evidence="8" id="KW-1185">Reference proteome</keyword>
<keyword evidence="3" id="KW-0949">S-adenosyl-L-methionine</keyword>
<name>A0A1Y1IT89_KLENI</name>
<proteinExistence type="predicted"/>
<evidence type="ECO:0000256" key="4">
    <source>
        <dbReference type="ARBA" id="ARBA00023268"/>
    </source>
</evidence>
<dbReference type="Proteomes" id="UP000054558">
    <property type="component" value="Unassembled WGS sequence"/>
</dbReference>
<dbReference type="GO" id="GO:0032259">
    <property type="term" value="P:methylation"/>
    <property type="evidence" value="ECO:0007669"/>
    <property type="project" value="UniProtKB-KW"/>
</dbReference>
<dbReference type="GO" id="GO:0008168">
    <property type="term" value="F:methyltransferase activity"/>
    <property type="evidence" value="ECO:0007669"/>
    <property type="project" value="UniProtKB-KW"/>
</dbReference>
<keyword evidence="2" id="KW-0808">Transferase</keyword>
<dbReference type="PROSITE" id="PS00094">
    <property type="entry name" value="C5_MTASE_1"/>
    <property type="match status" value="1"/>
</dbReference>
<dbReference type="InterPro" id="IPR043128">
    <property type="entry name" value="Rev_trsase/Diguanyl_cyclase"/>
</dbReference>
<dbReference type="PANTHER" id="PTHR37984">
    <property type="entry name" value="PROTEIN CBG26694"/>
    <property type="match status" value="1"/>
</dbReference>
<dbReference type="STRING" id="105231.A0A1Y1IT89"/>
<dbReference type="InterPro" id="IPR043502">
    <property type="entry name" value="DNA/RNA_pol_sf"/>
</dbReference>
<evidence type="ECO:0000259" key="6">
    <source>
        <dbReference type="Pfam" id="PF17919"/>
    </source>
</evidence>
<dbReference type="InterPro" id="IPR018117">
    <property type="entry name" value="C5_DNA_meth_AS"/>
</dbReference>
<gene>
    <name evidence="7" type="ORF">KFL_008720020</name>
</gene>
<dbReference type="FunFam" id="3.30.70.270:FF:000026">
    <property type="entry name" value="Transposon Ty3-G Gag-Pol polyprotein"/>
    <property type="match status" value="1"/>
</dbReference>
<sequence length="407" mass="45049">MASTEALIRMGIKIKQLHCCESDHTARAVAMARLKTLSGIFPNLSAESAFENCFGLLPQDVKLINQSHIIGLGPLDLVVCGFPCQGFSGASGTAKGLRDPRTAALSTWFGWYTGSFATKETVSRASCGPTRGEMIEPTVAEREGAMGFMRGTTVNSAASPNEGKEDSPAAAKVAQGRPPPDPEPDVEYLGHRVVPGGTAPMQVKVEAIVMMRSPTEVPELRAVLGTFNYYRKFVEHYSTIAAPLNNLLRNDVAWGWSEACQQAFETLKIRFTEAPILRRPDHKRPFELHTDWSGVGLGAVLVQRDDQGLITYASRSNNKTERNYSRYQGECLAAVLRVSYFRSHLYGRHFKLPTDNEPLKWLMTNEKLIGMHARWAHILSEYDFKIEHRAGLKSEDADGLSRKPPAR</sequence>
<reference evidence="7 8" key="1">
    <citation type="journal article" date="2014" name="Nat. Commun.">
        <title>Klebsormidium flaccidum genome reveals primary factors for plant terrestrial adaptation.</title>
        <authorList>
            <person name="Hori K."/>
            <person name="Maruyama F."/>
            <person name="Fujisawa T."/>
            <person name="Togashi T."/>
            <person name="Yamamoto N."/>
            <person name="Seo M."/>
            <person name="Sato S."/>
            <person name="Yamada T."/>
            <person name="Mori H."/>
            <person name="Tajima N."/>
            <person name="Moriyama T."/>
            <person name="Ikeuchi M."/>
            <person name="Watanabe M."/>
            <person name="Wada H."/>
            <person name="Kobayashi K."/>
            <person name="Saito M."/>
            <person name="Masuda T."/>
            <person name="Sasaki-Sekimoto Y."/>
            <person name="Mashiguchi K."/>
            <person name="Awai K."/>
            <person name="Shimojima M."/>
            <person name="Masuda S."/>
            <person name="Iwai M."/>
            <person name="Nobusawa T."/>
            <person name="Narise T."/>
            <person name="Kondo S."/>
            <person name="Saito H."/>
            <person name="Sato R."/>
            <person name="Murakawa M."/>
            <person name="Ihara Y."/>
            <person name="Oshima-Yamada Y."/>
            <person name="Ohtaka K."/>
            <person name="Satoh M."/>
            <person name="Sonobe K."/>
            <person name="Ishii M."/>
            <person name="Ohtani R."/>
            <person name="Kanamori-Sato M."/>
            <person name="Honoki R."/>
            <person name="Miyazaki D."/>
            <person name="Mochizuki H."/>
            <person name="Umetsu J."/>
            <person name="Higashi K."/>
            <person name="Shibata D."/>
            <person name="Kamiya Y."/>
            <person name="Sato N."/>
            <person name="Nakamura Y."/>
            <person name="Tabata S."/>
            <person name="Ida S."/>
            <person name="Kurokawa K."/>
            <person name="Ohta H."/>
        </authorList>
    </citation>
    <scope>NUCLEOTIDE SEQUENCE [LARGE SCALE GENOMIC DNA]</scope>
    <source>
        <strain evidence="7 8">NIES-2285</strain>
    </source>
</reference>
<evidence type="ECO:0000313" key="8">
    <source>
        <dbReference type="Proteomes" id="UP000054558"/>
    </source>
</evidence>
<keyword evidence="4" id="KW-0511">Multifunctional enzyme</keyword>
<dbReference type="CDD" id="cd09274">
    <property type="entry name" value="RNase_HI_RT_Ty3"/>
    <property type="match status" value="1"/>
</dbReference>
<dbReference type="Gene3D" id="3.40.50.150">
    <property type="entry name" value="Vaccinia Virus protein VP39"/>
    <property type="match status" value="1"/>
</dbReference>
<dbReference type="SUPFAM" id="SSF53335">
    <property type="entry name" value="S-adenosyl-L-methionine-dependent methyltransferases"/>
    <property type="match status" value="1"/>
</dbReference>
<dbReference type="AlphaFoldDB" id="A0A1Y1IT89"/>
<feature type="domain" description="Reverse transcriptase/retrotransposon-derived protein RNase H-like" evidence="6">
    <location>
        <begin position="256"/>
        <end position="351"/>
    </location>
</feature>
<keyword evidence="1" id="KW-0489">Methyltransferase</keyword>
<evidence type="ECO:0000256" key="5">
    <source>
        <dbReference type="SAM" id="MobiDB-lite"/>
    </source>
</evidence>
<protein>
    <recommendedName>
        <fullName evidence="6">Reverse transcriptase/retrotransposon-derived protein RNase H-like domain-containing protein</fullName>
    </recommendedName>
</protein>
<feature type="region of interest" description="Disordered" evidence="5">
    <location>
        <begin position="152"/>
        <end position="184"/>
    </location>
</feature>
<dbReference type="PANTHER" id="PTHR37984:SF5">
    <property type="entry name" value="PROTEIN NYNRIN-LIKE"/>
    <property type="match status" value="1"/>
</dbReference>
<evidence type="ECO:0000256" key="1">
    <source>
        <dbReference type="ARBA" id="ARBA00022603"/>
    </source>
</evidence>
<dbReference type="Pfam" id="PF17919">
    <property type="entry name" value="RT_RNaseH_2"/>
    <property type="match status" value="1"/>
</dbReference>
<evidence type="ECO:0000256" key="2">
    <source>
        <dbReference type="ARBA" id="ARBA00022679"/>
    </source>
</evidence>